<protein>
    <recommendedName>
        <fullName evidence="4">ANTAR domain-containing protein</fullName>
    </recommendedName>
</protein>
<evidence type="ECO:0000313" key="2">
    <source>
        <dbReference type="EMBL" id="GAA4390240.1"/>
    </source>
</evidence>
<organism evidence="2 3">
    <name type="scientific">Ornithinibacter aureus</name>
    <dbReference type="NCBI Taxonomy" id="622664"/>
    <lineage>
        <taxon>Bacteria</taxon>
        <taxon>Bacillati</taxon>
        <taxon>Actinomycetota</taxon>
        <taxon>Actinomycetes</taxon>
        <taxon>Micrococcales</taxon>
        <taxon>Intrasporangiaceae</taxon>
        <taxon>Ornithinibacter</taxon>
    </lineage>
</organism>
<comment type="caution">
    <text evidence="2">The sequence shown here is derived from an EMBL/GenBank/DDBJ whole genome shotgun (WGS) entry which is preliminary data.</text>
</comment>
<proteinExistence type="predicted"/>
<accession>A0ABP8JG67</accession>
<dbReference type="RefSeq" id="WP_159901103.1">
    <property type="nucleotide sequence ID" value="NZ_BAABFX010000012.1"/>
</dbReference>
<reference evidence="3" key="1">
    <citation type="journal article" date="2019" name="Int. J. Syst. Evol. Microbiol.">
        <title>The Global Catalogue of Microorganisms (GCM) 10K type strain sequencing project: providing services to taxonomists for standard genome sequencing and annotation.</title>
        <authorList>
            <consortium name="The Broad Institute Genomics Platform"/>
            <consortium name="The Broad Institute Genome Sequencing Center for Infectious Disease"/>
            <person name="Wu L."/>
            <person name="Ma J."/>
        </authorList>
    </citation>
    <scope>NUCLEOTIDE SEQUENCE [LARGE SCALE GENOMIC DNA]</scope>
    <source>
        <strain evidence="3">JCM 17738</strain>
    </source>
</reference>
<sequence>MSRRQDWNRARRTALDGQSTWRAERKAKDDRCSALGVQVALALQERAAWVAQCEQRAGQALTELVEAEGLSVGEAVRWCAGTVTVADAARLRRLAKGADKQQPDADADAGDT</sequence>
<dbReference type="EMBL" id="BAABFX010000012">
    <property type="protein sequence ID" value="GAA4390240.1"/>
    <property type="molecule type" value="Genomic_DNA"/>
</dbReference>
<evidence type="ECO:0000313" key="3">
    <source>
        <dbReference type="Proteomes" id="UP001500390"/>
    </source>
</evidence>
<keyword evidence="3" id="KW-1185">Reference proteome</keyword>
<evidence type="ECO:0000256" key="1">
    <source>
        <dbReference type="SAM" id="MobiDB-lite"/>
    </source>
</evidence>
<gene>
    <name evidence="2" type="ORF">GCM10023153_07160</name>
</gene>
<dbReference type="Proteomes" id="UP001500390">
    <property type="component" value="Unassembled WGS sequence"/>
</dbReference>
<feature type="region of interest" description="Disordered" evidence="1">
    <location>
        <begin position="1"/>
        <end position="23"/>
    </location>
</feature>
<evidence type="ECO:0008006" key="4">
    <source>
        <dbReference type="Google" id="ProtNLM"/>
    </source>
</evidence>
<name>A0ABP8JG67_9MICO</name>